<organism evidence="2 3">
    <name type="scientific">Saonia flava</name>
    <dbReference type="NCBI Taxonomy" id="523696"/>
    <lineage>
        <taxon>Bacteria</taxon>
        <taxon>Pseudomonadati</taxon>
        <taxon>Bacteroidota</taxon>
        <taxon>Flavobacteriia</taxon>
        <taxon>Flavobacteriales</taxon>
        <taxon>Flavobacteriaceae</taxon>
        <taxon>Saonia</taxon>
    </lineage>
</organism>
<proteinExistence type="predicted"/>
<evidence type="ECO:0000313" key="3">
    <source>
        <dbReference type="Proteomes" id="UP000590442"/>
    </source>
</evidence>
<feature type="transmembrane region" description="Helical" evidence="1">
    <location>
        <begin position="131"/>
        <end position="149"/>
    </location>
</feature>
<keyword evidence="1" id="KW-0812">Transmembrane</keyword>
<keyword evidence="1" id="KW-0472">Membrane</keyword>
<dbReference type="AlphaFoldDB" id="A0A846QYR8"/>
<feature type="transmembrane region" description="Helical" evidence="1">
    <location>
        <begin position="20"/>
        <end position="40"/>
    </location>
</feature>
<dbReference type="RefSeq" id="WP_167965283.1">
    <property type="nucleotide sequence ID" value="NZ_JAATJJ010000002.1"/>
</dbReference>
<dbReference type="EMBL" id="JAATJJ010000002">
    <property type="protein sequence ID" value="NJB72347.1"/>
    <property type="molecule type" value="Genomic_DNA"/>
</dbReference>
<dbReference type="Proteomes" id="UP000590442">
    <property type="component" value="Unassembled WGS sequence"/>
</dbReference>
<name>A0A846QYR8_9FLAO</name>
<reference evidence="2 3" key="1">
    <citation type="submission" date="2020-03" db="EMBL/GenBank/DDBJ databases">
        <title>Genomic Encyclopedia of Type Strains, Phase IV (KMG-IV): sequencing the most valuable type-strain genomes for metagenomic binning, comparative biology and taxonomic classification.</title>
        <authorList>
            <person name="Goeker M."/>
        </authorList>
    </citation>
    <scope>NUCLEOTIDE SEQUENCE [LARGE SCALE GENOMIC DNA]</scope>
    <source>
        <strain evidence="2 3">DSM 29762</strain>
    </source>
</reference>
<keyword evidence="1" id="KW-1133">Transmembrane helix</keyword>
<comment type="caution">
    <text evidence="2">The sequence shown here is derived from an EMBL/GenBank/DDBJ whole genome shotgun (WGS) entry which is preliminary data.</text>
</comment>
<sequence>MQNNKEKVVKAKLARNTFIFLLGFLGLGAIGGGIVLIISPKGELIGIPLSEFKNIPFNSYLIPGIILFSVLGLAPLLLTGALLKKPESKLAEQFNVFNDMHWSWTYSIYIAFTLIGWIYIEVIFLQSSVHWLQTFYMFYAIVMIIVALLPQVRNMYKK</sequence>
<feature type="transmembrane region" description="Helical" evidence="1">
    <location>
        <begin position="60"/>
        <end position="83"/>
    </location>
</feature>
<keyword evidence="3" id="KW-1185">Reference proteome</keyword>
<evidence type="ECO:0000256" key="1">
    <source>
        <dbReference type="SAM" id="Phobius"/>
    </source>
</evidence>
<protein>
    <submittedName>
        <fullName evidence="2">Uncharacterized protein</fullName>
    </submittedName>
</protein>
<feature type="transmembrane region" description="Helical" evidence="1">
    <location>
        <begin position="104"/>
        <end position="125"/>
    </location>
</feature>
<gene>
    <name evidence="2" type="ORF">GGR42_002838</name>
</gene>
<evidence type="ECO:0000313" key="2">
    <source>
        <dbReference type="EMBL" id="NJB72347.1"/>
    </source>
</evidence>
<accession>A0A846QYR8</accession>